<name>A0ABQ2RW43_9DEIO</name>
<comment type="caution">
    <text evidence="1">The sequence shown here is derived from an EMBL/GenBank/DDBJ whole genome shotgun (WGS) entry which is preliminary data.</text>
</comment>
<protein>
    <submittedName>
        <fullName evidence="1">Uncharacterized protein</fullName>
    </submittedName>
</protein>
<sequence length="107" mass="11942">MIGMEIYYARELLRHEQEQRDLAAAHERVNPQPGQRLGALIWHDGKRSVACEISHVDGLSVTLIGRRGSKRVTVCANAQYIEAAQKNTRQRQETLTAGRGAGLFPAF</sequence>
<dbReference type="Proteomes" id="UP000634308">
    <property type="component" value="Unassembled WGS sequence"/>
</dbReference>
<gene>
    <name evidence="1" type="ORF">GCM10008959_31800</name>
</gene>
<accession>A0ABQ2RW43</accession>
<reference evidence="2" key="1">
    <citation type="journal article" date="2019" name="Int. J. Syst. Evol. Microbiol.">
        <title>The Global Catalogue of Microorganisms (GCM) 10K type strain sequencing project: providing services to taxonomists for standard genome sequencing and annotation.</title>
        <authorList>
            <consortium name="The Broad Institute Genomics Platform"/>
            <consortium name="The Broad Institute Genome Sequencing Center for Infectious Disease"/>
            <person name="Wu L."/>
            <person name="Ma J."/>
        </authorList>
    </citation>
    <scope>NUCLEOTIDE SEQUENCE [LARGE SCALE GENOMIC DNA]</scope>
    <source>
        <strain evidence="2">JCM 31404</strain>
    </source>
</reference>
<evidence type="ECO:0000313" key="2">
    <source>
        <dbReference type="Proteomes" id="UP000634308"/>
    </source>
</evidence>
<dbReference type="EMBL" id="BMQM01000025">
    <property type="protein sequence ID" value="GGR67261.1"/>
    <property type="molecule type" value="Genomic_DNA"/>
</dbReference>
<organism evidence="1 2">
    <name type="scientific">Deinococcus seoulensis</name>
    <dbReference type="NCBI Taxonomy" id="1837379"/>
    <lineage>
        <taxon>Bacteria</taxon>
        <taxon>Thermotogati</taxon>
        <taxon>Deinococcota</taxon>
        <taxon>Deinococci</taxon>
        <taxon>Deinococcales</taxon>
        <taxon>Deinococcaceae</taxon>
        <taxon>Deinococcus</taxon>
    </lineage>
</organism>
<proteinExistence type="predicted"/>
<keyword evidence="2" id="KW-1185">Reference proteome</keyword>
<evidence type="ECO:0000313" key="1">
    <source>
        <dbReference type="EMBL" id="GGR67261.1"/>
    </source>
</evidence>